<dbReference type="InterPro" id="IPR023875">
    <property type="entry name" value="DNA_repair_put"/>
</dbReference>
<reference evidence="11 12" key="1">
    <citation type="submission" date="2024-04" db="EMBL/GenBank/DDBJ databases">
        <title>Luteolibacter sp. isolated from soil.</title>
        <authorList>
            <person name="An J."/>
        </authorList>
    </citation>
    <scope>NUCLEOTIDE SEQUENCE [LARGE SCALE GENOMIC DNA]</scope>
    <source>
        <strain evidence="11 12">Y139</strain>
    </source>
</reference>
<evidence type="ECO:0000313" key="11">
    <source>
        <dbReference type="EMBL" id="MEK7949438.1"/>
    </source>
</evidence>
<keyword evidence="7" id="KW-0408">Iron</keyword>
<keyword evidence="9" id="KW-0234">DNA repair</keyword>
<evidence type="ECO:0000259" key="10">
    <source>
        <dbReference type="SMART" id="SM00986"/>
    </source>
</evidence>
<dbReference type="Pfam" id="PF03167">
    <property type="entry name" value="UDG"/>
    <property type="match status" value="1"/>
</dbReference>
<evidence type="ECO:0000256" key="1">
    <source>
        <dbReference type="ARBA" id="ARBA00006521"/>
    </source>
</evidence>
<dbReference type="SMART" id="SM00987">
    <property type="entry name" value="UreE_C"/>
    <property type="match status" value="1"/>
</dbReference>
<dbReference type="PANTHER" id="PTHR33693:SF9">
    <property type="entry name" value="TYPE-4 URACIL-DNA GLYCOSYLASE"/>
    <property type="match status" value="1"/>
</dbReference>
<keyword evidence="3" id="KW-0004">4Fe-4S</keyword>
<dbReference type="InterPro" id="IPR005122">
    <property type="entry name" value="Uracil-DNA_glycosylase-like"/>
</dbReference>
<protein>
    <recommendedName>
        <fullName evidence="2">Type-4 uracil-DNA glycosylase</fullName>
    </recommendedName>
</protein>
<evidence type="ECO:0000256" key="8">
    <source>
        <dbReference type="ARBA" id="ARBA00023014"/>
    </source>
</evidence>
<dbReference type="EMBL" id="JBBUKT010000001">
    <property type="protein sequence ID" value="MEK7949438.1"/>
    <property type="molecule type" value="Genomic_DNA"/>
</dbReference>
<dbReference type="CDD" id="cd10030">
    <property type="entry name" value="UDG-F4_TTUDGA_SPO1dp_like"/>
    <property type="match status" value="1"/>
</dbReference>
<dbReference type="Gene3D" id="3.40.470.10">
    <property type="entry name" value="Uracil-DNA glycosylase-like domain"/>
    <property type="match status" value="1"/>
</dbReference>
<evidence type="ECO:0000256" key="9">
    <source>
        <dbReference type="ARBA" id="ARBA00023204"/>
    </source>
</evidence>
<keyword evidence="5" id="KW-0227">DNA damage</keyword>
<comment type="similarity">
    <text evidence="1">Belongs to the uracil-DNA glycosylase (UDG) superfamily. Type 4 (UDGa) family.</text>
</comment>
<evidence type="ECO:0000256" key="7">
    <source>
        <dbReference type="ARBA" id="ARBA00023004"/>
    </source>
</evidence>
<comment type="caution">
    <text evidence="11">The sequence shown here is derived from an EMBL/GenBank/DDBJ whole genome shotgun (WGS) entry which is preliminary data.</text>
</comment>
<evidence type="ECO:0000313" key="12">
    <source>
        <dbReference type="Proteomes" id="UP001371305"/>
    </source>
</evidence>
<keyword evidence="6" id="KW-0378">Hydrolase</keyword>
<dbReference type="InterPro" id="IPR005273">
    <property type="entry name" value="Ura-DNA_glyco_family4"/>
</dbReference>
<dbReference type="InterPro" id="IPR051536">
    <property type="entry name" value="UDG_Type-4/5"/>
</dbReference>
<organism evidence="11 12">
    <name type="scientific">Luteolibacter soli</name>
    <dbReference type="NCBI Taxonomy" id="3135280"/>
    <lineage>
        <taxon>Bacteria</taxon>
        <taxon>Pseudomonadati</taxon>
        <taxon>Verrucomicrobiota</taxon>
        <taxon>Verrucomicrobiia</taxon>
        <taxon>Verrucomicrobiales</taxon>
        <taxon>Verrucomicrobiaceae</taxon>
        <taxon>Luteolibacter</taxon>
    </lineage>
</organism>
<dbReference type="NCBIfam" id="TIGR03915">
    <property type="entry name" value="SAM_7_link_chp"/>
    <property type="match status" value="1"/>
</dbReference>
<gene>
    <name evidence="11" type="ORF">WKV53_02965</name>
</gene>
<evidence type="ECO:0000256" key="6">
    <source>
        <dbReference type="ARBA" id="ARBA00022801"/>
    </source>
</evidence>
<dbReference type="NCBIfam" id="TIGR03914">
    <property type="entry name" value="UDG_fam_dom"/>
    <property type="match status" value="1"/>
</dbReference>
<dbReference type="PANTHER" id="PTHR33693">
    <property type="entry name" value="TYPE-5 URACIL-DNA GLYCOSYLASE"/>
    <property type="match status" value="1"/>
</dbReference>
<evidence type="ECO:0000256" key="4">
    <source>
        <dbReference type="ARBA" id="ARBA00022723"/>
    </source>
</evidence>
<dbReference type="NCBIfam" id="TIGR00758">
    <property type="entry name" value="UDG_fam4"/>
    <property type="match status" value="1"/>
</dbReference>
<evidence type="ECO:0000256" key="2">
    <source>
        <dbReference type="ARBA" id="ARBA00019403"/>
    </source>
</evidence>
<keyword evidence="8" id="KW-0411">Iron-sulfur</keyword>
<proteinExistence type="inferred from homology"/>
<evidence type="ECO:0000256" key="3">
    <source>
        <dbReference type="ARBA" id="ARBA00022485"/>
    </source>
</evidence>
<keyword evidence="12" id="KW-1185">Reference proteome</keyword>
<sequence>MHSLDPGDSFATWRIKARDVLARGIPPEEILWEAAEGSLFEEPPEMVTVAESAVVPPAFVGLAKDVSCHADPRRWELLYRLLWRIVKSGERHVLEIASDPDVAMAHRLAKNVRREIHKMHAFVRFRKAGEADDGRERFVAWFEPDHFIVEAAAPFFRKRFANMDWSIFTPKGCAHWIAGEFKMSPGVPRDPCDQPDVMEGIWRTYYRSIFNPARLKMKAMQSEMPRRYWKNLPEADLIDELSRESTARTHGMIEEPLRPVKRAPANAYLGKLQDLSSFPVADPAASTSLHDIARMTQACRQCPLWEHATAAVPGEGPENAHIMIVGEQPGDREDLEGRPFVGPAGQLLDRALVEAGLDRSTCYVTNAVKHFKWTPRGKLRLHQKPGAGEIEACKPWLLAELSKVAPEIVILLGGTAARSLLGPDVQVTKHRGLVAAPQIASRVVLTVHPSYLLRVDELRKEAEFRQFVADLKLAVSSQVQE</sequence>
<dbReference type="Pfam" id="PF13566">
    <property type="entry name" value="DUF4130"/>
    <property type="match status" value="1"/>
</dbReference>
<dbReference type="SMART" id="SM00986">
    <property type="entry name" value="UDG"/>
    <property type="match status" value="1"/>
</dbReference>
<keyword evidence="4" id="KW-0479">Metal-binding</keyword>
<dbReference type="Proteomes" id="UP001371305">
    <property type="component" value="Unassembled WGS sequence"/>
</dbReference>
<dbReference type="InterPro" id="IPR025404">
    <property type="entry name" value="DUF4130"/>
</dbReference>
<dbReference type="InterPro" id="IPR036895">
    <property type="entry name" value="Uracil-DNA_glycosylase-like_sf"/>
</dbReference>
<accession>A0ABU9AP04</accession>
<feature type="domain" description="Uracil-DNA glycosylase-like" evidence="10">
    <location>
        <begin position="313"/>
        <end position="472"/>
    </location>
</feature>
<dbReference type="SUPFAM" id="SSF52141">
    <property type="entry name" value="Uracil-DNA glycosylase-like"/>
    <property type="match status" value="1"/>
</dbReference>
<evidence type="ECO:0000256" key="5">
    <source>
        <dbReference type="ARBA" id="ARBA00022763"/>
    </source>
</evidence>
<name>A0ABU9AP04_9BACT</name>